<accession>A0A1D3D964</accession>
<organism evidence="1 2">
    <name type="scientific">Cyclospora cayetanensis</name>
    <dbReference type="NCBI Taxonomy" id="88456"/>
    <lineage>
        <taxon>Eukaryota</taxon>
        <taxon>Sar</taxon>
        <taxon>Alveolata</taxon>
        <taxon>Apicomplexa</taxon>
        <taxon>Conoidasida</taxon>
        <taxon>Coccidia</taxon>
        <taxon>Eucoccidiorida</taxon>
        <taxon>Eimeriorina</taxon>
        <taxon>Eimeriidae</taxon>
        <taxon>Cyclospora</taxon>
    </lineage>
</organism>
<protein>
    <submittedName>
        <fullName evidence="1">RNA polymerase</fullName>
    </submittedName>
</protein>
<dbReference type="AlphaFoldDB" id="A0A1D3D964"/>
<dbReference type="PROSITE" id="PS51133">
    <property type="entry name" value="ZF_TFIIS_2"/>
    <property type="match status" value="1"/>
</dbReference>
<evidence type="ECO:0000313" key="2">
    <source>
        <dbReference type="Proteomes" id="UP000095192"/>
    </source>
</evidence>
<evidence type="ECO:0000313" key="1">
    <source>
        <dbReference type="EMBL" id="OEH80006.1"/>
    </source>
</evidence>
<dbReference type="SMART" id="SM00440">
    <property type="entry name" value="ZnF_C2C2"/>
    <property type="match status" value="1"/>
</dbReference>
<dbReference type="InterPro" id="IPR001222">
    <property type="entry name" value="Znf_TFIIS"/>
</dbReference>
<dbReference type="GeneID" id="34619266"/>
<name>A0A1D3D964_9EIME</name>
<dbReference type="Gene3D" id="2.20.25.10">
    <property type="match status" value="1"/>
</dbReference>
<dbReference type="OrthoDB" id="282152at2759"/>
<dbReference type="GO" id="GO:0008270">
    <property type="term" value="F:zinc ion binding"/>
    <property type="evidence" value="ECO:0007669"/>
    <property type="project" value="UniProtKB-KW"/>
</dbReference>
<comment type="caution">
    <text evidence="1">The sequence shown here is derived from an EMBL/GenBank/DDBJ whole genome shotgun (WGS) entry which is preliminary data.</text>
</comment>
<dbReference type="EMBL" id="JROU02000212">
    <property type="protein sequence ID" value="OEH80006.1"/>
    <property type="molecule type" value="Genomic_DNA"/>
</dbReference>
<reference evidence="1 2" key="1">
    <citation type="journal article" date="2016" name="BMC Genomics">
        <title>Comparative genomics reveals Cyclospora cayetanensis possesses coccidia-like metabolism and invasion components but unique surface antigens.</title>
        <authorList>
            <person name="Liu S."/>
            <person name="Wang L."/>
            <person name="Zheng H."/>
            <person name="Xu Z."/>
            <person name="Roellig D.M."/>
            <person name="Li N."/>
            <person name="Frace M.A."/>
            <person name="Tang K."/>
            <person name="Arrowood M.J."/>
            <person name="Moss D.M."/>
            <person name="Zhang L."/>
            <person name="Feng Y."/>
            <person name="Xiao L."/>
        </authorList>
    </citation>
    <scope>NUCLEOTIDE SEQUENCE [LARGE SCALE GENOMIC DNA]</scope>
    <source>
        <strain evidence="1 2">CHN_HEN01</strain>
    </source>
</reference>
<gene>
    <name evidence="1" type="ORF">cyc_02407</name>
</gene>
<sequence length="304" mass="32201">MPVPSAKAVRLAQCAEGLCLPLGDAEACRSLVMQDLQQLDDCVEFLVLGHKVKGDSTDSSGPPRLKYEAPGKAAAAESQAASHLQLGREEAEGSSLPPAVAGGCTLVSKNGVSFDWLVALGCLNCGAPISLRRDLVGAAEGAAAAAKVGASEKGSQEALLAAAEKAVLKCRHCGHDIAPLHSSEESESLVDRMDDQPACRPGLAAGGVYLFGSRRCYNFGTIGKKSWQQRFLGAEFEQQRLQHHLKIMLAAGEGGGGKAVCKETCEKCGHHEAFFSTFQARSADEGMTVMYECTKCHHRRVFNN</sequence>
<proteinExistence type="predicted"/>
<dbReference type="CDD" id="cd10507">
    <property type="entry name" value="Zn-ribbon_RPA12"/>
    <property type="match status" value="1"/>
</dbReference>
<dbReference type="Proteomes" id="UP000095192">
    <property type="component" value="Unassembled WGS sequence"/>
</dbReference>
<dbReference type="VEuPathDB" id="ToxoDB:cyc_02407"/>
<dbReference type="GO" id="GO:0003676">
    <property type="term" value="F:nucleic acid binding"/>
    <property type="evidence" value="ECO:0007669"/>
    <property type="project" value="InterPro"/>
</dbReference>
<dbReference type="VEuPathDB" id="ToxoDB:LOC34619266"/>
<dbReference type="Pfam" id="PF01096">
    <property type="entry name" value="Zn_ribbon_TFIIS"/>
    <property type="match status" value="1"/>
</dbReference>
<dbReference type="SUPFAM" id="SSF57783">
    <property type="entry name" value="Zinc beta-ribbon"/>
    <property type="match status" value="1"/>
</dbReference>
<dbReference type="InterPro" id="IPR034004">
    <property type="entry name" value="Zn_ribbon_RPA12_C"/>
</dbReference>
<dbReference type="GO" id="GO:0006351">
    <property type="term" value="P:DNA-templated transcription"/>
    <property type="evidence" value="ECO:0007669"/>
    <property type="project" value="InterPro"/>
</dbReference>
<keyword evidence="2" id="KW-1185">Reference proteome</keyword>